<dbReference type="GeneID" id="92833736"/>
<reference evidence="2" key="1">
    <citation type="submission" date="2013-02" db="EMBL/GenBank/DDBJ databases">
        <title>The Genome Sequence of Acinetobacter sp. NIPH 236.</title>
        <authorList>
            <consortium name="The Broad Institute Genome Sequencing Platform"/>
            <consortium name="The Broad Institute Genome Sequencing Center for Infectious Disease"/>
            <person name="Cerqueira G."/>
            <person name="Feldgarden M."/>
            <person name="Courvalin P."/>
            <person name="Perichon B."/>
            <person name="Grillot-Courvalin C."/>
            <person name="Clermont D."/>
            <person name="Rocha E."/>
            <person name="Yoon E.-J."/>
            <person name="Nemec A."/>
            <person name="Walker B."/>
            <person name="Young S.K."/>
            <person name="Zeng Q."/>
            <person name="Gargeya S."/>
            <person name="Fitzgerald M."/>
            <person name="Haas B."/>
            <person name="Abouelleil A."/>
            <person name="Alvarado L."/>
            <person name="Arachchi H.M."/>
            <person name="Berlin A.M."/>
            <person name="Chapman S.B."/>
            <person name="Dewar J."/>
            <person name="Goldberg J."/>
            <person name="Griggs A."/>
            <person name="Gujja S."/>
            <person name="Hansen M."/>
            <person name="Howarth C."/>
            <person name="Imamovic A."/>
            <person name="Larimer J."/>
            <person name="McCowan C."/>
            <person name="Murphy C."/>
            <person name="Neiman D."/>
            <person name="Pearson M."/>
            <person name="Priest M."/>
            <person name="Roberts A."/>
            <person name="Saif S."/>
            <person name="Shea T."/>
            <person name="Sisk P."/>
            <person name="Sykes S."/>
            <person name="Wortman J."/>
            <person name="Nusbaum C."/>
            <person name="Birren B."/>
        </authorList>
    </citation>
    <scope>NUCLEOTIDE SEQUENCE [LARGE SCALE GENOMIC DNA]</scope>
    <source>
        <strain evidence="2">NIPH 236</strain>
    </source>
</reference>
<organism evidence="1 2">
    <name type="scientific">Acinetobacter modestus</name>
    <dbReference type="NCBI Taxonomy" id="1776740"/>
    <lineage>
        <taxon>Bacteria</taxon>
        <taxon>Pseudomonadati</taxon>
        <taxon>Pseudomonadota</taxon>
        <taxon>Gammaproteobacteria</taxon>
        <taxon>Moraxellales</taxon>
        <taxon>Moraxellaceae</taxon>
        <taxon>Acinetobacter</taxon>
    </lineage>
</organism>
<accession>A0ABP2U2R7</accession>
<protein>
    <submittedName>
        <fullName evidence="1">Uncharacterized protein</fullName>
    </submittedName>
</protein>
<dbReference type="EMBL" id="APOJ01000015">
    <property type="protein sequence ID" value="ENU28192.1"/>
    <property type="molecule type" value="Genomic_DNA"/>
</dbReference>
<reference evidence="1 2" key="2">
    <citation type="journal article" date="2016" name="Int. J. Syst. Evol. Microbiol.">
        <title>Taxonomy of haemolytic and/or proteolytic strains of the genus Acinetobacter with the proposal of Acinetobacter courvalinii sp. nov. (genomic species 14 sensu Bouvet &amp; Jeanjean), Acinetobacter dispersus sp. nov. (genomic species 17), Acinetobacter modestus sp. nov., Acinetobacter proteolyticus sp. nov. and Acinetobacter vivianii sp. nov.</title>
        <authorList>
            <person name="Nemec A."/>
            <person name="Radolfova-Krizova L."/>
            <person name="Maixnerova M."/>
            <person name="Vrestiakova E."/>
            <person name="Jezek P."/>
            <person name="Sedo O."/>
        </authorList>
    </citation>
    <scope>NUCLEOTIDE SEQUENCE [LARGE SCALE GENOMIC DNA]</scope>
    <source>
        <strain evidence="1 2">NIPH 236</strain>
    </source>
</reference>
<name>A0ABP2U2R7_9GAMM</name>
<dbReference type="RefSeq" id="WP_004659047.1">
    <property type="nucleotide sequence ID" value="NZ_BMDV01000005.1"/>
</dbReference>
<evidence type="ECO:0000313" key="2">
    <source>
        <dbReference type="Proteomes" id="UP000013190"/>
    </source>
</evidence>
<gene>
    <name evidence="1" type="ORF">F992_00300</name>
</gene>
<comment type="caution">
    <text evidence="1">The sequence shown here is derived from an EMBL/GenBank/DDBJ whole genome shotgun (WGS) entry which is preliminary data.</text>
</comment>
<keyword evidence="2" id="KW-1185">Reference proteome</keyword>
<dbReference type="Proteomes" id="UP000013190">
    <property type="component" value="Unassembled WGS sequence"/>
</dbReference>
<evidence type="ECO:0000313" key="1">
    <source>
        <dbReference type="EMBL" id="ENU28192.1"/>
    </source>
</evidence>
<proteinExistence type="predicted"/>
<sequence length="183" mass="20759">MPNSLSSAPLNVVIVFSGESLETLRQQGGTGDWVLKTNNFINVEYVLIIRNLKKDLADKSDGYDHAQAFILGKFQAIKPKEASDRKIIQISEFVQLPHQESFKNAWAKLTSGQRNPITYKNSSEVLEKIKLNLDNPEFKWQKMQQLQEEEVNLSLADIINEARQKIAQAANVDKSKVNIQISF</sequence>